<evidence type="ECO:0000313" key="1">
    <source>
        <dbReference type="EMBL" id="GFG51856.1"/>
    </source>
</evidence>
<dbReference type="AlphaFoldDB" id="A0A7I9W3U6"/>
<dbReference type="RefSeq" id="WP_133119039.1">
    <property type="nucleotide sequence ID" value="NZ_BLKS01000001.1"/>
</dbReference>
<reference evidence="1 2" key="1">
    <citation type="journal article" date="2019" name="Emerg. Microbes Infect.">
        <title>Comprehensive subspecies identification of 175 nontuberculous mycobacteria species based on 7547 genomic profiles.</title>
        <authorList>
            <person name="Matsumoto Y."/>
            <person name="Kinjo T."/>
            <person name="Motooka D."/>
            <person name="Nabeya D."/>
            <person name="Jung N."/>
            <person name="Uechi K."/>
            <person name="Horii T."/>
            <person name="Iida T."/>
            <person name="Fujita J."/>
            <person name="Nakamura S."/>
        </authorList>
    </citation>
    <scope>NUCLEOTIDE SEQUENCE [LARGE SCALE GENOMIC DNA]</scope>
    <source>
        <strain evidence="1 2">JCM 6377</strain>
    </source>
</reference>
<protein>
    <submittedName>
        <fullName evidence="1">Uncharacterized protein</fullName>
    </submittedName>
</protein>
<proteinExistence type="predicted"/>
<accession>A0A7I9W3U6</accession>
<dbReference type="EMBL" id="BLKS01000001">
    <property type="protein sequence ID" value="GFG51856.1"/>
    <property type="molecule type" value="Genomic_DNA"/>
</dbReference>
<gene>
    <name evidence="1" type="ORF">MAGR_32970</name>
</gene>
<name>A0A7I9W3U6_MYCAG</name>
<comment type="caution">
    <text evidence="1">The sequence shown here is derived from an EMBL/GenBank/DDBJ whole genome shotgun (WGS) entry which is preliminary data.</text>
</comment>
<organism evidence="1 2">
    <name type="scientific">Mycolicibacterium agri</name>
    <name type="common">Mycobacterium agri</name>
    <dbReference type="NCBI Taxonomy" id="36811"/>
    <lineage>
        <taxon>Bacteria</taxon>
        <taxon>Bacillati</taxon>
        <taxon>Actinomycetota</taxon>
        <taxon>Actinomycetes</taxon>
        <taxon>Mycobacteriales</taxon>
        <taxon>Mycobacteriaceae</taxon>
        <taxon>Mycolicibacterium</taxon>
    </lineage>
</organism>
<evidence type="ECO:0000313" key="2">
    <source>
        <dbReference type="Proteomes" id="UP000465302"/>
    </source>
</evidence>
<dbReference type="Proteomes" id="UP000465302">
    <property type="component" value="Unassembled WGS sequence"/>
</dbReference>
<sequence>MIFIGWGLAGAEAEVEALDGEIDVVPAAGGEDGPPAQAALTAVNDSAAVIINKRAFTRQIVMPPMVSCLPQAFRLQ</sequence>